<reference evidence="6" key="1">
    <citation type="submission" date="2016-11" db="EMBL/GenBank/DDBJ databases">
        <authorList>
            <person name="Varghese N."/>
            <person name="Submissions S."/>
        </authorList>
    </citation>
    <scope>NUCLEOTIDE SEQUENCE [LARGE SCALE GENOMIC DNA]</scope>
    <source>
        <strain evidence="6">DSM 100566</strain>
    </source>
</reference>
<dbReference type="PROSITE" id="PS00630">
    <property type="entry name" value="IMP_2"/>
    <property type="match status" value="1"/>
</dbReference>
<dbReference type="AlphaFoldDB" id="A0A1M5CZK3"/>
<feature type="binding site" evidence="4">
    <location>
        <position position="88"/>
    </location>
    <ligand>
        <name>Mg(2+)</name>
        <dbReference type="ChEBI" id="CHEBI:18420"/>
        <label>1</label>
        <note>catalytic</note>
    </ligand>
</feature>
<dbReference type="CDD" id="cd01638">
    <property type="entry name" value="CysQ"/>
    <property type="match status" value="1"/>
</dbReference>
<dbReference type="GO" id="GO:0046854">
    <property type="term" value="P:phosphatidylinositol phosphate biosynthetic process"/>
    <property type="evidence" value="ECO:0007669"/>
    <property type="project" value="InterPro"/>
</dbReference>
<dbReference type="GO" id="GO:0007165">
    <property type="term" value="P:signal transduction"/>
    <property type="evidence" value="ECO:0007669"/>
    <property type="project" value="TreeGrafter"/>
</dbReference>
<keyword evidence="3 4" id="KW-0460">Magnesium</keyword>
<keyword evidence="6" id="KW-1185">Reference proteome</keyword>
<dbReference type="InterPro" id="IPR020550">
    <property type="entry name" value="Inositol_monophosphatase_CS"/>
</dbReference>
<comment type="similarity">
    <text evidence="1">Belongs to the inositol monophosphatase superfamily.</text>
</comment>
<dbReference type="GO" id="GO:0046872">
    <property type="term" value="F:metal ion binding"/>
    <property type="evidence" value="ECO:0007669"/>
    <property type="project" value="UniProtKB-KW"/>
</dbReference>
<evidence type="ECO:0000256" key="2">
    <source>
        <dbReference type="ARBA" id="ARBA00022723"/>
    </source>
</evidence>
<comment type="cofactor">
    <cofactor evidence="4">
        <name>Mg(2+)</name>
        <dbReference type="ChEBI" id="CHEBI:18420"/>
    </cofactor>
</comment>
<evidence type="ECO:0000313" key="5">
    <source>
        <dbReference type="EMBL" id="SHF59942.1"/>
    </source>
</evidence>
<accession>A0A1M5CZK3</accession>
<dbReference type="GO" id="GO:0006020">
    <property type="term" value="P:inositol metabolic process"/>
    <property type="evidence" value="ECO:0007669"/>
    <property type="project" value="TreeGrafter"/>
</dbReference>
<feature type="binding site" evidence="4">
    <location>
        <position position="207"/>
    </location>
    <ligand>
        <name>Mg(2+)</name>
        <dbReference type="ChEBI" id="CHEBI:18420"/>
        <label>1</label>
        <note>catalytic</note>
    </ligand>
</feature>
<evidence type="ECO:0000313" key="6">
    <source>
        <dbReference type="Proteomes" id="UP000184144"/>
    </source>
</evidence>
<dbReference type="STRING" id="1486859.SAMN05444273_10824"/>
<evidence type="ECO:0000256" key="1">
    <source>
        <dbReference type="ARBA" id="ARBA00009759"/>
    </source>
</evidence>
<dbReference type="PANTHER" id="PTHR20854:SF4">
    <property type="entry name" value="INOSITOL-1-MONOPHOSPHATASE-RELATED"/>
    <property type="match status" value="1"/>
</dbReference>
<dbReference type="Gene3D" id="3.30.540.10">
    <property type="entry name" value="Fructose-1,6-Bisphosphatase, subunit A, domain 1"/>
    <property type="match status" value="1"/>
</dbReference>
<proteinExistence type="inferred from homology"/>
<dbReference type="PANTHER" id="PTHR20854">
    <property type="entry name" value="INOSITOL MONOPHOSPHATASE"/>
    <property type="match status" value="1"/>
</dbReference>
<dbReference type="Proteomes" id="UP000184144">
    <property type="component" value="Unassembled WGS sequence"/>
</dbReference>
<gene>
    <name evidence="5" type="ORF">SAMN05444273_10824</name>
</gene>
<dbReference type="Pfam" id="PF00459">
    <property type="entry name" value="Inositol_P"/>
    <property type="match status" value="1"/>
</dbReference>
<feature type="binding site" evidence="4">
    <location>
        <position position="86"/>
    </location>
    <ligand>
        <name>Mg(2+)</name>
        <dbReference type="ChEBI" id="CHEBI:18420"/>
        <label>1</label>
        <note>catalytic</note>
    </ligand>
</feature>
<dbReference type="GO" id="GO:0008934">
    <property type="term" value="F:inositol monophosphate 1-phosphatase activity"/>
    <property type="evidence" value="ECO:0007669"/>
    <property type="project" value="TreeGrafter"/>
</dbReference>
<feature type="binding site" evidence="4">
    <location>
        <position position="68"/>
    </location>
    <ligand>
        <name>Mg(2+)</name>
        <dbReference type="ChEBI" id="CHEBI:18420"/>
        <label>1</label>
        <note>catalytic</note>
    </ligand>
</feature>
<dbReference type="OrthoDB" id="9785695at2"/>
<dbReference type="SUPFAM" id="SSF56655">
    <property type="entry name" value="Carbohydrate phosphatase"/>
    <property type="match status" value="1"/>
</dbReference>
<keyword evidence="2 4" id="KW-0479">Metal-binding</keyword>
<dbReference type="RefSeq" id="WP_073145561.1">
    <property type="nucleotide sequence ID" value="NZ_FQUV01000008.1"/>
</dbReference>
<feature type="binding site" evidence="4">
    <location>
        <position position="89"/>
    </location>
    <ligand>
        <name>Mg(2+)</name>
        <dbReference type="ChEBI" id="CHEBI:18420"/>
        <label>1</label>
        <note>catalytic</note>
    </ligand>
</feature>
<protein>
    <submittedName>
        <fullName evidence="5">Myo-inositol-1(Or 4)-monophosphatase</fullName>
    </submittedName>
</protein>
<dbReference type="PRINTS" id="PR00377">
    <property type="entry name" value="IMPHPHTASES"/>
</dbReference>
<organism evidence="5 6">
    <name type="scientific">Litoreibacter ascidiaceicola</name>
    <dbReference type="NCBI Taxonomy" id="1486859"/>
    <lineage>
        <taxon>Bacteria</taxon>
        <taxon>Pseudomonadati</taxon>
        <taxon>Pseudomonadota</taxon>
        <taxon>Alphaproteobacteria</taxon>
        <taxon>Rhodobacterales</taxon>
        <taxon>Roseobacteraceae</taxon>
        <taxon>Litoreibacter</taxon>
    </lineage>
</organism>
<evidence type="ECO:0000256" key="4">
    <source>
        <dbReference type="PIRSR" id="PIRSR600760-2"/>
    </source>
</evidence>
<dbReference type="Gene3D" id="3.40.190.80">
    <property type="match status" value="1"/>
</dbReference>
<name>A0A1M5CZK3_9RHOB</name>
<dbReference type="EMBL" id="FQUV01000008">
    <property type="protein sequence ID" value="SHF59942.1"/>
    <property type="molecule type" value="Genomic_DNA"/>
</dbReference>
<dbReference type="InterPro" id="IPR000760">
    <property type="entry name" value="Inositol_monophosphatase-like"/>
</dbReference>
<sequence>MPATDDLELLIDAARASGDIARKFFNASPEVWDKAGNAGPVTEADLAIDEMLRTDLLAARATYGWLSEETEDDSARLSRDRVFIVDPIDGTRAFIAGERHFSHSLAIAENGRITTAVVYVPMMDLLFAATESGHATLNGEDIVTSSRPDLDGATVLATKPNMRPEHWIGDVPPVQRKFRPSLAYRLCLVAQGRYDAMLTLRDCWEWDIAAGDLIVRQAGGTVTDRHDSPLAFNNPHPKTKGCHAAGPILHKALQARIRQPEPQ</sequence>
<evidence type="ECO:0000256" key="3">
    <source>
        <dbReference type="ARBA" id="ARBA00022842"/>
    </source>
</evidence>